<dbReference type="AlphaFoldDB" id="A0A2U8HL67"/>
<dbReference type="SUPFAM" id="SSF143456">
    <property type="entry name" value="VC0467-like"/>
    <property type="match status" value="1"/>
</dbReference>
<evidence type="ECO:0000313" key="3">
    <source>
        <dbReference type="EMBL" id="AWI85625.1"/>
    </source>
</evidence>
<dbReference type="NCBIfam" id="NF001268">
    <property type="entry name" value="PRK00228.1-4"/>
    <property type="match status" value="1"/>
</dbReference>
<accession>A0A2U8HL67</accession>
<gene>
    <name evidence="3" type="ORF">CEW88_18110</name>
</gene>
<comment type="similarity">
    <text evidence="1 2">Belongs to the UPF0301 (AlgH) family.</text>
</comment>
<dbReference type="PANTHER" id="PTHR30327:SF1">
    <property type="entry name" value="UPF0301 PROTEIN YQGE"/>
    <property type="match status" value="1"/>
</dbReference>
<dbReference type="OrthoDB" id="9807486at2"/>
<reference evidence="3 4" key="1">
    <citation type="submission" date="2017-06" db="EMBL/GenBank/DDBJ databases">
        <title>Yangia sp. YSBP01 complete genome sequence.</title>
        <authorList>
            <person name="Woo J.-H."/>
            <person name="Kim H.-S."/>
        </authorList>
    </citation>
    <scope>NUCLEOTIDE SEQUENCE [LARGE SCALE GENOMIC DNA]</scope>
    <source>
        <strain evidence="3 4">YSBP01</strain>
    </source>
</reference>
<dbReference type="PANTHER" id="PTHR30327">
    <property type="entry name" value="UNCHARACTERIZED PROTEIN YQGE"/>
    <property type="match status" value="1"/>
</dbReference>
<evidence type="ECO:0000256" key="1">
    <source>
        <dbReference type="ARBA" id="ARBA00009600"/>
    </source>
</evidence>
<dbReference type="Pfam" id="PF02622">
    <property type="entry name" value="DUF179"/>
    <property type="match status" value="1"/>
</dbReference>
<dbReference type="GO" id="GO:0005829">
    <property type="term" value="C:cytosol"/>
    <property type="evidence" value="ECO:0007669"/>
    <property type="project" value="TreeGrafter"/>
</dbReference>
<protein>
    <recommendedName>
        <fullName evidence="2">UPF0301 protein CEW88_18110</fullName>
    </recommendedName>
</protein>
<dbReference type="KEGG" id="ypac:CEW88_18110"/>
<dbReference type="Gene3D" id="3.40.1740.10">
    <property type="entry name" value="VC0467-like"/>
    <property type="match status" value="1"/>
</dbReference>
<proteinExistence type="inferred from homology"/>
<dbReference type="HAMAP" id="MF_00758">
    <property type="entry name" value="UPF0301"/>
    <property type="match status" value="1"/>
</dbReference>
<dbReference type="InterPro" id="IPR003774">
    <property type="entry name" value="AlgH-like"/>
</dbReference>
<name>A0A2U8HL67_9RHOB</name>
<evidence type="ECO:0000313" key="4">
    <source>
        <dbReference type="Proteomes" id="UP000244915"/>
    </source>
</evidence>
<evidence type="ECO:0000256" key="2">
    <source>
        <dbReference type="HAMAP-Rule" id="MF_00758"/>
    </source>
</evidence>
<dbReference type="RefSeq" id="WP_108969484.1">
    <property type="nucleotide sequence ID" value="NZ_CP022190.1"/>
</dbReference>
<organism evidence="3 4">
    <name type="scientific">Alloyangia pacifica</name>
    <dbReference type="NCBI Taxonomy" id="311180"/>
    <lineage>
        <taxon>Bacteria</taxon>
        <taxon>Pseudomonadati</taxon>
        <taxon>Pseudomonadota</taxon>
        <taxon>Alphaproteobacteria</taxon>
        <taxon>Rhodobacterales</taxon>
        <taxon>Roseobacteraceae</taxon>
        <taxon>Alloyangia</taxon>
    </lineage>
</organism>
<dbReference type="Proteomes" id="UP000244915">
    <property type="component" value="Chromosome 2"/>
</dbReference>
<dbReference type="EMBL" id="CP022190">
    <property type="protein sequence ID" value="AWI85625.1"/>
    <property type="molecule type" value="Genomic_DNA"/>
</dbReference>
<sequence>MTHAQIASGATDLTGSVLIAMPGMGDERFEHAVIYLCAHSDEGAMGLILNKPSSDVTLEGLFEQLGIDAAPGSGQVPVHFGGPVEMGRGFVLHSDDYRSELTTLQVDDGFSMTGTLDVLEHIARGDGPDAWIAMLGYAGWGPGQLEDELAENAWLVCPASHELVFGTPDDAKWGAALDSLGIAALALSAEGGRA</sequence>